<dbReference type="GeneID" id="8847864"/>
<dbReference type="AlphaFoldDB" id="D2VGS5"/>
<name>D2VGS5_NAEGR</name>
<feature type="transmembrane region" description="Helical" evidence="1">
    <location>
        <begin position="16"/>
        <end position="32"/>
    </location>
</feature>
<keyword evidence="1" id="KW-1133">Transmembrane helix</keyword>
<keyword evidence="1" id="KW-0812">Transmembrane</keyword>
<accession>D2VGS5</accession>
<dbReference type="KEGG" id="ngr:NAEGRDRAFT_68081"/>
<gene>
    <name evidence="2" type="ORF">NAEGRDRAFT_68081</name>
</gene>
<dbReference type="VEuPathDB" id="AmoebaDB:NAEGRDRAFT_68081"/>
<dbReference type="OMA" id="FLYPWYF"/>
<evidence type="ECO:0000256" key="1">
    <source>
        <dbReference type="SAM" id="Phobius"/>
    </source>
</evidence>
<dbReference type="Proteomes" id="UP000006671">
    <property type="component" value="Unassembled WGS sequence"/>
</dbReference>
<dbReference type="InParanoid" id="D2VGS5"/>
<keyword evidence="1" id="KW-0472">Membrane</keyword>
<dbReference type="EMBL" id="GG738870">
    <property type="protein sequence ID" value="EFC44113.1"/>
    <property type="molecule type" value="Genomic_DNA"/>
</dbReference>
<feature type="transmembrane region" description="Helical" evidence="1">
    <location>
        <begin position="78"/>
        <end position="100"/>
    </location>
</feature>
<proteinExistence type="predicted"/>
<evidence type="ECO:0000313" key="3">
    <source>
        <dbReference type="Proteomes" id="UP000006671"/>
    </source>
</evidence>
<protein>
    <submittedName>
        <fullName evidence="2">Predicted protein</fullName>
    </submittedName>
</protein>
<keyword evidence="3" id="KW-1185">Reference proteome</keyword>
<dbReference type="RefSeq" id="XP_002676857.1">
    <property type="nucleotide sequence ID" value="XM_002676811.1"/>
</dbReference>
<evidence type="ECO:0000313" key="2">
    <source>
        <dbReference type="EMBL" id="EFC44113.1"/>
    </source>
</evidence>
<sequence>MSQPGKLQDLWALRNKRMYLTGYFISFGYLVFKSYEHFQTYRWLGDNLEVSQSTMDKFKELFPLDFELIQKLKQTRNLSFNIFGPTAFGLGVSFLYPWYFKTPQLHHISTQTAFTRGFKVIYFSVALSLVSALLPFFHTYYTVASKQVCEDTTFRYQAFCMSQKDKDWSKKMIMSRSGIKPHPYSKFD</sequence>
<feature type="transmembrane region" description="Helical" evidence="1">
    <location>
        <begin position="120"/>
        <end position="137"/>
    </location>
</feature>
<dbReference type="OrthoDB" id="10252444at2759"/>
<reference evidence="2 3" key="1">
    <citation type="journal article" date="2010" name="Cell">
        <title>The genome of Naegleria gruberi illuminates early eukaryotic versatility.</title>
        <authorList>
            <person name="Fritz-Laylin L.K."/>
            <person name="Prochnik S.E."/>
            <person name="Ginger M.L."/>
            <person name="Dacks J.B."/>
            <person name="Carpenter M.L."/>
            <person name="Field M.C."/>
            <person name="Kuo A."/>
            <person name="Paredez A."/>
            <person name="Chapman J."/>
            <person name="Pham J."/>
            <person name="Shu S."/>
            <person name="Neupane R."/>
            <person name="Cipriano M."/>
            <person name="Mancuso J."/>
            <person name="Tu H."/>
            <person name="Salamov A."/>
            <person name="Lindquist E."/>
            <person name="Shapiro H."/>
            <person name="Lucas S."/>
            <person name="Grigoriev I.V."/>
            <person name="Cande W.Z."/>
            <person name="Fulton C."/>
            <person name="Rokhsar D.S."/>
            <person name="Dawson S.C."/>
        </authorList>
    </citation>
    <scope>NUCLEOTIDE SEQUENCE [LARGE SCALE GENOMIC DNA]</scope>
    <source>
        <strain evidence="2 3">NEG-M</strain>
    </source>
</reference>
<organism evidence="3">
    <name type="scientific">Naegleria gruberi</name>
    <name type="common">Amoeba</name>
    <dbReference type="NCBI Taxonomy" id="5762"/>
    <lineage>
        <taxon>Eukaryota</taxon>
        <taxon>Discoba</taxon>
        <taxon>Heterolobosea</taxon>
        <taxon>Tetramitia</taxon>
        <taxon>Eutetramitia</taxon>
        <taxon>Vahlkampfiidae</taxon>
        <taxon>Naegleria</taxon>
    </lineage>
</organism>